<evidence type="ECO:0000256" key="2">
    <source>
        <dbReference type="ARBA" id="ARBA00023204"/>
    </source>
</evidence>
<dbReference type="eggNOG" id="COG0122">
    <property type="taxonomic scope" value="Bacteria"/>
</dbReference>
<dbReference type="AlphaFoldDB" id="H5URU8"/>
<dbReference type="GO" id="GO:0032993">
    <property type="term" value="C:protein-DNA complex"/>
    <property type="evidence" value="ECO:0007669"/>
    <property type="project" value="TreeGrafter"/>
</dbReference>
<organism evidence="4 5">
    <name type="scientific">Mobilicoccus pelagius NBRC 104925</name>
    <dbReference type="NCBI Taxonomy" id="1089455"/>
    <lineage>
        <taxon>Bacteria</taxon>
        <taxon>Bacillati</taxon>
        <taxon>Actinomycetota</taxon>
        <taxon>Actinomycetes</taxon>
        <taxon>Micrococcales</taxon>
        <taxon>Dermatophilaceae</taxon>
        <taxon>Mobilicoccus</taxon>
    </lineage>
</organism>
<dbReference type="GO" id="GO:0008725">
    <property type="term" value="F:DNA-3-methyladenine glycosylase activity"/>
    <property type="evidence" value="ECO:0007669"/>
    <property type="project" value="TreeGrafter"/>
</dbReference>
<keyword evidence="1" id="KW-0227">DNA damage</keyword>
<dbReference type="RefSeq" id="WP_009482354.1">
    <property type="nucleotide sequence ID" value="NZ_BAFE01000052.1"/>
</dbReference>
<feature type="compositionally biased region" description="Polar residues" evidence="3">
    <location>
        <begin position="338"/>
        <end position="348"/>
    </location>
</feature>
<dbReference type="GO" id="GO:0043916">
    <property type="term" value="F:DNA-7-methylguanine glycosylase activity"/>
    <property type="evidence" value="ECO:0007669"/>
    <property type="project" value="TreeGrafter"/>
</dbReference>
<dbReference type="EMBL" id="BAFE01000052">
    <property type="protein sequence ID" value="GAB48456.1"/>
    <property type="molecule type" value="Genomic_DNA"/>
</dbReference>
<keyword evidence="2" id="KW-0234">DNA repair</keyword>
<dbReference type="Proteomes" id="UP000004367">
    <property type="component" value="Unassembled WGS sequence"/>
</dbReference>
<accession>H5URU8</accession>
<dbReference type="GO" id="GO:0006307">
    <property type="term" value="P:DNA alkylation repair"/>
    <property type="evidence" value="ECO:0007669"/>
    <property type="project" value="TreeGrafter"/>
</dbReference>
<dbReference type="SUPFAM" id="SSF48150">
    <property type="entry name" value="DNA-glycosylase"/>
    <property type="match status" value="1"/>
</dbReference>
<dbReference type="InterPro" id="IPR011257">
    <property type="entry name" value="DNA_glycosylase"/>
</dbReference>
<proteinExistence type="predicted"/>
<reference evidence="4 5" key="1">
    <citation type="submission" date="2012-02" db="EMBL/GenBank/DDBJ databases">
        <title>Whole genome shotgun sequence of Mobilicoccus pelagius NBRC 104925.</title>
        <authorList>
            <person name="Yoshida Y."/>
            <person name="Hosoyama A."/>
            <person name="Tsuchikane K."/>
            <person name="Katsumata H."/>
            <person name="Yamazaki S."/>
            <person name="Fujita N."/>
        </authorList>
    </citation>
    <scope>NUCLEOTIDE SEQUENCE [LARGE SCALE GENOMIC DNA]</scope>
    <source>
        <strain evidence="4 5">NBRC 104925</strain>
    </source>
</reference>
<feature type="compositionally biased region" description="Basic and acidic residues" evidence="3">
    <location>
        <begin position="32"/>
        <end position="44"/>
    </location>
</feature>
<evidence type="ECO:0008006" key="6">
    <source>
        <dbReference type="Google" id="ProtNLM"/>
    </source>
</evidence>
<dbReference type="Gene3D" id="1.10.340.30">
    <property type="entry name" value="Hypothetical protein, domain 2"/>
    <property type="match status" value="1"/>
</dbReference>
<evidence type="ECO:0000256" key="3">
    <source>
        <dbReference type="SAM" id="MobiDB-lite"/>
    </source>
</evidence>
<protein>
    <recommendedName>
        <fullName evidence="6">3-methyladenine DNA glycosylase</fullName>
    </recommendedName>
</protein>
<feature type="region of interest" description="Disordered" evidence="3">
    <location>
        <begin position="1"/>
        <end position="47"/>
    </location>
</feature>
<name>H5URU8_9MICO</name>
<sequence>MNEYPRPRPARAARPAPPVVGRARRGGGAESRTARDGGRAEARPRRTRVWAPGRPVDLLATLGSLRRGPGDPTWRRLPDGFATAWRTPAGEATARFASRPREGAVVVEAWGPGAEWVCDRLPRILGEDDDIDSFVPRHGLVAQELRRFPGWRVPATGLVVESLVPAILEQLVTGVEAYAGYRYLVRRHGEPAPGPFDLRLAPTPRQWRFVPSWEWARAGVDGTRAETVLRAVGHAGRLEECVDLPLEEAHRRLRAIRGIGVWTSAEVAQRSLGDADAVSFGDYHVAADIGWALTGEPIDDDALAELLEPYAGHRFRVQRLLGLGGHRRPRHGPRMSIRTHTPSVTRRR</sequence>
<evidence type="ECO:0000256" key="1">
    <source>
        <dbReference type="ARBA" id="ARBA00022763"/>
    </source>
</evidence>
<dbReference type="GO" id="GO:0032131">
    <property type="term" value="F:alkylated DNA binding"/>
    <property type="evidence" value="ECO:0007669"/>
    <property type="project" value="TreeGrafter"/>
</dbReference>
<dbReference type="GO" id="GO:0005737">
    <property type="term" value="C:cytoplasm"/>
    <property type="evidence" value="ECO:0007669"/>
    <property type="project" value="TreeGrafter"/>
</dbReference>
<dbReference type="GO" id="GO:0006285">
    <property type="term" value="P:base-excision repair, AP site formation"/>
    <property type="evidence" value="ECO:0007669"/>
    <property type="project" value="TreeGrafter"/>
</dbReference>
<gene>
    <name evidence="4" type="ORF">MOPEL_073_00970</name>
</gene>
<dbReference type="STRING" id="1089455.MOPEL_073_00970"/>
<evidence type="ECO:0000313" key="5">
    <source>
        <dbReference type="Proteomes" id="UP000004367"/>
    </source>
</evidence>
<dbReference type="PANTHER" id="PTHR43003">
    <property type="entry name" value="DNA-3-METHYLADENINE GLYCOSYLASE"/>
    <property type="match status" value="1"/>
</dbReference>
<dbReference type="PANTHER" id="PTHR43003:SF6">
    <property type="entry name" value="DNA GLYCOSYLASE"/>
    <property type="match status" value="1"/>
</dbReference>
<feature type="region of interest" description="Disordered" evidence="3">
    <location>
        <begin position="327"/>
        <end position="348"/>
    </location>
</feature>
<evidence type="ECO:0000313" key="4">
    <source>
        <dbReference type="EMBL" id="GAB48456.1"/>
    </source>
</evidence>
<keyword evidence="5" id="KW-1185">Reference proteome</keyword>
<comment type="caution">
    <text evidence="4">The sequence shown here is derived from an EMBL/GenBank/DDBJ whole genome shotgun (WGS) entry which is preliminary data.</text>
</comment>
<dbReference type="InterPro" id="IPR051912">
    <property type="entry name" value="Alkylbase_DNA_Glycosylase/TA"/>
</dbReference>